<protein>
    <submittedName>
        <fullName evidence="1">DUF937 domain-containing protein</fullName>
    </submittedName>
</protein>
<dbReference type="InterPro" id="IPR045372">
    <property type="entry name" value="YidB"/>
</dbReference>
<name>A0A7V2ZMI6_9BACT</name>
<dbReference type="Gene3D" id="1.10.10.690">
    <property type="entry name" value="YidB-like"/>
    <property type="match status" value="1"/>
</dbReference>
<evidence type="ECO:0000313" key="1">
    <source>
        <dbReference type="EMBL" id="HFI92711.1"/>
    </source>
</evidence>
<organism evidence="1">
    <name type="scientific">Ignavibacterium album</name>
    <dbReference type="NCBI Taxonomy" id="591197"/>
    <lineage>
        <taxon>Bacteria</taxon>
        <taxon>Pseudomonadati</taxon>
        <taxon>Ignavibacteriota</taxon>
        <taxon>Ignavibacteria</taxon>
        <taxon>Ignavibacteriales</taxon>
        <taxon>Ignavibacteriaceae</taxon>
        <taxon>Ignavibacterium</taxon>
    </lineage>
</organism>
<dbReference type="AlphaFoldDB" id="A0A7V2ZMI6"/>
<dbReference type="EMBL" id="DSUJ01000011">
    <property type="protein sequence ID" value="HFI92711.1"/>
    <property type="molecule type" value="Genomic_DNA"/>
</dbReference>
<dbReference type="Pfam" id="PF20159">
    <property type="entry name" value="YidB"/>
    <property type="match status" value="1"/>
</dbReference>
<reference evidence="1" key="1">
    <citation type="journal article" date="2020" name="mSystems">
        <title>Genome- and Community-Level Interaction Insights into Carbon Utilization and Element Cycling Functions of Hydrothermarchaeota in Hydrothermal Sediment.</title>
        <authorList>
            <person name="Zhou Z."/>
            <person name="Liu Y."/>
            <person name="Xu W."/>
            <person name="Pan J."/>
            <person name="Luo Z.H."/>
            <person name="Li M."/>
        </authorList>
    </citation>
    <scope>NUCLEOTIDE SEQUENCE [LARGE SCALE GENOMIC DNA]</scope>
    <source>
        <strain evidence="1">SpSt-479</strain>
    </source>
</reference>
<accession>A0A7V2ZMI6</accession>
<proteinExistence type="predicted"/>
<sequence length="131" mass="13627">MDILNTIQSALGGGNQKDDLMSSLMQLLGGRDGLQNLVSQFDAKGLGDIIGSWISTGQNKSISADQIQNVFGSDALSGIASKLGLNVNDLSSQLSNLLPDVVDKLTPDGKIPEGDILNQASDLLGGLFGKK</sequence>
<dbReference type="InterPro" id="IPR027405">
    <property type="entry name" value="YidB-like"/>
</dbReference>
<comment type="caution">
    <text evidence="1">The sequence shown here is derived from an EMBL/GenBank/DDBJ whole genome shotgun (WGS) entry which is preliminary data.</text>
</comment>
<dbReference type="SUPFAM" id="SSF140804">
    <property type="entry name" value="YidB-like"/>
    <property type="match status" value="1"/>
</dbReference>
<gene>
    <name evidence="1" type="ORF">ENS31_14420</name>
</gene>